<dbReference type="InterPro" id="IPR006553">
    <property type="entry name" value="Leu-rich_rpt_Cys-con_subtyp"/>
</dbReference>
<sequence length="1059" mass="117728">MAHGEDDIIGDEDFTTSPEQQHRQPAAPQQQQRNISSLDEDDELPFSNGDNIVIGEVHDINDPQPYDPRNALYPPLNFPPQPQGHQFPSNISAPPNPYTPHQQPQQQQPPQQGQGQQQPPQQGQQPINPSHAPQSIPLQQQSIPSISSYPPNTILPSNPSQSPQSSQMPPMRDNNTGNLPMMFQPPPYQISSPYENVNIVYQNPYNQSPPPLSNIPIDADLMPNYTPDHLLDEPSSFGIGSIVQQELLSLKDKLINNLYIKPQIVNQIDDESLNSISECKGLLYLNLSSCNNFSKVVFNKAIGKLPNLKAINLSNCSQIVDDNIKTLAKSCKNLEEVHLNGCVQITDESISFLVEKCTKIKILSLSKCEKLTDKSIVSISNKLNGLTSLCINHIKYITQSSLPTLKKFNMKSFYAYNTLLTDPVVFETVPKWGSHLEVLNLGKCTNLVDNSISAIAFNCPNIKKLFLQSCKGITGLSINLIAQKCTQLNTLRVDYCTNLMDDAVVSLENLKCLKILNLSGLLKINELSLIRVLPRVPELEELYLYDCPRFSDLTVNQLCKSNPNLKVIRIDGTFFPTDESLCALSQACTALRTVNLSGLLKITDRTLFAFGNYQKYLQKLYLNGCKFIGNDSLYCITNNLFALEALRLDNSFQFSEDSLNSLGKLHNLKTLNISGCTHATNRTADIISFSCKQLTHLYLWNLPQLTSNCLPSLLINLPRLKLLRVDGCINIVMNGAISFPQKLCLEVFNCSETGIGYQTINSIASNCWLKELYCWGCENVTDDGLKELANHASNLSVLRIDRCKNISDKGARLLVQKTPLLSILNISNTNCGEDTINAVATYCKLLKKLYCFHCPKVVDRNIGAIAFQCQFINTINLSKCTNISDTGVIELSKCKFLKKVNLSYCSKITNASIIKLSLGCPMLKEILLKECVNVGEIGILSISTYCKRLESLDVSMCPNVTELAIVGIGRECLLLNSLEAMGISGKGNIDNGVIEVAVRSNINLKNLNLSNTHTSDKSIQMLVRMCPSLRTLNLVKTDISDTIIPLIYENCRLLKDFKH</sequence>
<dbReference type="InterPro" id="IPR057207">
    <property type="entry name" value="FBXL15_LRR"/>
</dbReference>
<gene>
    <name evidence="3" type="ORF">CYY_001640</name>
</gene>
<feature type="domain" description="F-box/LRR-repeat protein 15-like leucin rich repeat" evidence="2">
    <location>
        <begin position="479"/>
        <end position="632"/>
    </location>
</feature>
<dbReference type="Gene3D" id="3.80.10.10">
    <property type="entry name" value="Ribonuclease Inhibitor"/>
    <property type="match status" value="5"/>
</dbReference>
<dbReference type="SUPFAM" id="SSF52047">
    <property type="entry name" value="RNI-like"/>
    <property type="match status" value="4"/>
</dbReference>
<evidence type="ECO:0000259" key="2">
    <source>
        <dbReference type="Pfam" id="PF25372"/>
    </source>
</evidence>
<dbReference type="Pfam" id="PF25372">
    <property type="entry name" value="DUF7885"/>
    <property type="match status" value="3"/>
</dbReference>
<dbReference type="InterPro" id="IPR001611">
    <property type="entry name" value="Leu-rich_rpt"/>
</dbReference>
<dbReference type="Pfam" id="PF13516">
    <property type="entry name" value="LRR_6"/>
    <property type="match status" value="1"/>
</dbReference>
<proteinExistence type="predicted"/>
<dbReference type="EMBL" id="AJWJ01000040">
    <property type="protein sequence ID" value="KAF2077073.1"/>
    <property type="molecule type" value="Genomic_DNA"/>
</dbReference>
<name>A0A8J4PXZ7_9MYCE</name>
<evidence type="ECO:0000256" key="1">
    <source>
        <dbReference type="SAM" id="MobiDB-lite"/>
    </source>
</evidence>
<feature type="domain" description="F-box/LRR-repeat protein 15-like leucin rich repeat" evidence="2">
    <location>
        <begin position="666"/>
        <end position="865"/>
    </location>
</feature>
<evidence type="ECO:0000313" key="3">
    <source>
        <dbReference type="EMBL" id="KAF2077073.1"/>
    </source>
</evidence>
<dbReference type="InterPro" id="IPR032675">
    <property type="entry name" value="LRR_dom_sf"/>
</dbReference>
<dbReference type="OrthoDB" id="18114at2759"/>
<dbReference type="AlphaFoldDB" id="A0A8J4PXZ7"/>
<reference evidence="3" key="1">
    <citation type="submission" date="2020-01" db="EMBL/GenBank/DDBJ databases">
        <title>Development of genomics and gene disruption for Polysphondylium violaceum indicates a role for the polyketide synthase stlB in stalk morphogenesis.</title>
        <authorList>
            <person name="Narita B."/>
            <person name="Kawabe Y."/>
            <person name="Kin K."/>
            <person name="Saito T."/>
            <person name="Gibbs R."/>
            <person name="Kuspa A."/>
            <person name="Muzny D."/>
            <person name="Queller D."/>
            <person name="Richards S."/>
            <person name="Strassman J."/>
            <person name="Sucgang R."/>
            <person name="Worley K."/>
            <person name="Schaap P."/>
        </authorList>
    </citation>
    <scope>NUCLEOTIDE SEQUENCE</scope>
    <source>
        <strain evidence="3">QSvi11</strain>
    </source>
</reference>
<feature type="region of interest" description="Disordered" evidence="1">
    <location>
        <begin position="1"/>
        <end position="179"/>
    </location>
</feature>
<feature type="compositionally biased region" description="Low complexity" evidence="1">
    <location>
        <begin position="133"/>
        <end position="171"/>
    </location>
</feature>
<protein>
    <recommendedName>
        <fullName evidence="2">F-box/LRR-repeat protein 15-like leucin rich repeat domain-containing protein</fullName>
    </recommendedName>
</protein>
<feature type="compositionally biased region" description="Low complexity" evidence="1">
    <location>
        <begin position="102"/>
        <end position="126"/>
    </location>
</feature>
<keyword evidence="4" id="KW-1185">Reference proteome</keyword>
<dbReference type="GO" id="GO:0019005">
    <property type="term" value="C:SCF ubiquitin ligase complex"/>
    <property type="evidence" value="ECO:0007669"/>
    <property type="project" value="TreeGrafter"/>
</dbReference>
<feature type="compositionally biased region" description="Polar residues" evidence="1">
    <location>
        <begin position="83"/>
        <end position="93"/>
    </location>
</feature>
<dbReference type="Proteomes" id="UP000695562">
    <property type="component" value="Unassembled WGS sequence"/>
</dbReference>
<organism evidence="3 4">
    <name type="scientific">Polysphondylium violaceum</name>
    <dbReference type="NCBI Taxonomy" id="133409"/>
    <lineage>
        <taxon>Eukaryota</taxon>
        <taxon>Amoebozoa</taxon>
        <taxon>Evosea</taxon>
        <taxon>Eumycetozoa</taxon>
        <taxon>Dictyostelia</taxon>
        <taxon>Dictyosteliales</taxon>
        <taxon>Dictyosteliaceae</taxon>
        <taxon>Polysphondylium</taxon>
    </lineage>
</organism>
<feature type="domain" description="F-box/LRR-repeat protein 15-like leucin rich repeat" evidence="2">
    <location>
        <begin position="267"/>
        <end position="409"/>
    </location>
</feature>
<accession>A0A8J4PXZ7</accession>
<dbReference type="PANTHER" id="PTHR13318">
    <property type="entry name" value="PARTNER OF PAIRED, ISOFORM B-RELATED"/>
    <property type="match status" value="1"/>
</dbReference>
<evidence type="ECO:0000313" key="4">
    <source>
        <dbReference type="Proteomes" id="UP000695562"/>
    </source>
</evidence>
<dbReference type="GO" id="GO:0031146">
    <property type="term" value="P:SCF-dependent proteasomal ubiquitin-dependent protein catabolic process"/>
    <property type="evidence" value="ECO:0007669"/>
    <property type="project" value="TreeGrafter"/>
</dbReference>
<comment type="caution">
    <text evidence="3">The sequence shown here is derived from an EMBL/GenBank/DDBJ whole genome shotgun (WGS) entry which is preliminary data.</text>
</comment>
<feature type="compositionally biased region" description="Low complexity" evidence="1">
    <location>
        <begin position="23"/>
        <end position="33"/>
    </location>
</feature>
<dbReference type="SMART" id="SM00367">
    <property type="entry name" value="LRR_CC"/>
    <property type="match status" value="18"/>
</dbReference>